<evidence type="ECO:0000313" key="2">
    <source>
        <dbReference type="Proteomes" id="UP000075320"/>
    </source>
</evidence>
<dbReference type="EMBL" id="LUKE01000003">
    <property type="protein sequence ID" value="KYG63706.1"/>
    <property type="molecule type" value="Genomic_DNA"/>
</dbReference>
<dbReference type="AlphaFoldDB" id="A0A150WJ17"/>
<comment type="caution">
    <text evidence="1">The sequence shown here is derived from an EMBL/GenBank/DDBJ whole genome shotgun (WGS) entry which is preliminary data.</text>
</comment>
<dbReference type="Proteomes" id="UP000075320">
    <property type="component" value="Unassembled WGS sequence"/>
</dbReference>
<evidence type="ECO:0000313" key="1">
    <source>
        <dbReference type="EMBL" id="KYG63706.1"/>
    </source>
</evidence>
<reference evidence="1 2" key="1">
    <citation type="submission" date="2016-03" db="EMBL/GenBank/DDBJ databases">
        <authorList>
            <person name="Ploux O."/>
        </authorList>
    </citation>
    <scope>NUCLEOTIDE SEQUENCE [LARGE SCALE GENOMIC DNA]</scope>
    <source>
        <strain evidence="1 2">R0</strain>
    </source>
</reference>
<accession>A0A150WJ17</accession>
<protein>
    <submittedName>
        <fullName evidence="1">Uncharacterized protein</fullName>
    </submittedName>
</protein>
<keyword evidence="2" id="KW-1185">Reference proteome</keyword>
<proteinExistence type="predicted"/>
<sequence>MITNPLEKSGMMTETTDSLAERFLGRAIQISLFGAEIGINITPTYDPRMLIFRNLSFEEQFKAVQKIELNCEIFSSIVREKQDLRSSSSVVWKSMNCLGLRPPSDFFDKLTDDDVVQVYSKDNVHRFSNLKFFEVCSYTLEHIYALPWDVLWKRDEEDTKYLLNCVAEVLGSDAKTTHVFHQPPHRTLEASSVFRYEALYALKCIAPLFDRVTGERCGFIVRESAELLNRHTPLEEERMLHEYEARNKAPALTLL</sequence>
<name>A0A150WJ17_BDEBC</name>
<dbReference type="OrthoDB" id="5291610at2"/>
<dbReference type="RefSeq" id="WP_061835600.1">
    <property type="nucleotide sequence ID" value="NZ_LUKE01000003.1"/>
</dbReference>
<gene>
    <name evidence="1" type="ORF">AZI86_12820</name>
</gene>
<organism evidence="1 2">
    <name type="scientific">Bdellovibrio bacteriovorus</name>
    <dbReference type="NCBI Taxonomy" id="959"/>
    <lineage>
        <taxon>Bacteria</taxon>
        <taxon>Pseudomonadati</taxon>
        <taxon>Bdellovibrionota</taxon>
        <taxon>Bdellovibrionia</taxon>
        <taxon>Bdellovibrionales</taxon>
        <taxon>Pseudobdellovibrionaceae</taxon>
        <taxon>Bdellovibrio</taxon>
    </lineage>
</organism>